<evidence type="ECO:0000313" key="2">
    <source>
        <dbReference type="EMBL" id="MFD0882999.1"/>
    </source>
</evidence>
<proteinExistence type="predicted"/>
<dbReference type="EMBL" id="JBHTHX010000001">
    <property type="protein sequence ID" value="MFD0882999.1"/>
    <property type="molecule type" value="Genomic_DNA"/>
</dbReference>
<protein>
    <submittedName>
        <fullName evidence="2">Phosphotransferase</fullName>
    </submittedName>
</protein>
<organism evidence="2 3">
    <name type="scientific">Streptosporangium algeriense</name>
    <dbReference type="NCBI Taxonomy" id="1682748"/>
    <lineage>
        <taxon>Bacteria</taxon>
        <taxon>Bacillati</taxon>
        <taxon>Actinomycetota</taxon>
        <taxon>Actinomycetes</taxon>
        <taxon>Streptosporangiales</taxon>
        <taxon>Streptosporangiaceae</taxon>
        <taxon>Streptosporangium</taxon>
    </lineage>
</organism>
<keyword evidence="3" id="KW-1185">Reference proteome</keyword>
<dbReference type="SUPFAM" id="SSF56112">
    <property type="entry name" value="Protein kinase-like (PK-like)"/>
    <property type="match status" value="1"/>
</dbReference>
<gene>
    <name evidence="2" type="ORF">ACFQ08_00240</name>
</gene>
<feature type="domain" description="Aminoglycoside phosphotransferase" evidence="1">
    <location>
        <begin position="48"/>
        <end position="194"/>
    </location>
</feature>
<name>A0ABW3DJ49_9ACTN</name>
<evidence type="ECO:0000313" key="3">
    <source>
        <dbReference type="Proteomes" id="UP001597024"/>
    </source>
</evidence>
<sequence length="250" mass="27632">MSPRIFTKVYDTPEDRARAVRHHAWLTEHVPAFRQPGIEAVGETSIDFAYVHGRHPDTRDLPMLAALLGDAHGTAWVSDLHRARLDVAHPLPDFLTPRLAALDARRRTGHLNGDHDLAAAKKLLRAVAVGPVAFYKDTNPRNILITEEGVPVVVDVDDLTLAPFGYDLAKLIVTLAMTYGPLPMEAIRDALATYNQAAMKHDARLEGIGMTQLLSHAELHRILTAPYLGHGGYRHPWPPVRVTIEQEGQA</sequence>
<dbReference type="InterPro" id="IPR011009">
    <property type="entry name" value="Kinase-like_dom_sf"/>
</dbReference>
<comment type="caution">
    <text evidence="2">The sequence shown here is derived from an EMBL/GenBank/DDBJ whole genome shotgun (WGS) entry which is preliminary data.</text>
</comment>
<evidence type="ECO:0000259" key="1">
    <source>
        <dbReference type="Pfam" id="PF01636"/>
    </source>
</evidence>
<accession>A0ABW3DJ49</accession>
<dbReference type="InterPro" id="IPR002575">
    <property type="entry name" value="Aminoglycoside_PTrfase"/>
</dbReference>
<dbReference type="Pfam" id="PF01636">
    <property type="entry name" value="APH"/>
    <property type="match status" value="1"/>
</dbReference>
<reference evidence="3" key="1">
    <citation type="journal article" date="2019" name="Int. J. Syst. Evol. Microbiol.">
        <title>The Global Catalogue of Microorganisms (GCM) 10K type strain sequencing project: providing services to taxonomists for standard genome sequencing and annotation.</title>
        <authorList>
            <consortium name="The Broad Institute Genomics Platform"/>
            <consortium name="The Broad Institute Genome Sequencing Center for Infectious Disease"/>
            <person name="Wu L."/>
            <person name="Ma J."/>
        </authorList>
    </citation>
    <scope>NUCLEOTIDE SEQUENCE [LARGE SCALE GENOMIC DNA]</scope>
    <source>
        <strain evidence="3">CCUG 62974</strain>
    </source>
</reference>
<dbReference type="Proteomes" id="UP001597024">
    <property type="component" value="Unassembled WGS sequence"/>
</dbReference>